<dbReference type="InterPro" id="IPR006442">
    <property type="entry name" value="Antitoxin_Phd/YefM"/>
</dbReference>
<evidence type="ECO:0000256" key="1">
    <source>
        <dbReference type="ARBA" id="ARBA00009981"/>
    </source>
</evidence>
<organism evidence="2">
    <name type="scientific">bioreactor metagenome</name>
    <dbReference type="NCBI Taxonomy" id="1076179"/>
    <lineage>
        <taxon>unclassified sequences</taxon>
        <taxon>metagenomes</taxon>
        <taxon>ecological metagenomes</taxon>
    </lineage>
</organism>
<comment type="caution">
    <text evidence="2">The sequence shown here is derived from an EMBL/GenBank/DDBJ whole genome shotgun (WGS) entry which is preliminary data.</text>
</comment>
<dbReference type="Pfam" id="PF02604">
    <property type="entry name" value="PhdYeFM_antitox"/>
    <property type="match status" value="1"/>
</dbReference>
<gene>
    <name evidence="2" type="ORF">SDC9_203603</name>
</gene>
<proteinExistence type="inferred from homology"/>
<sequence length="83" mass="9413">MQTYTANEAKTRFGEFLDRVQREPVRVMRHDRVVGVMVSAEDYEAMRAFYADRLLKTMDETAAGAERAGLTPEKLADLLADES</sequence>
<accession>A0A645IZM7</accession>
<dbReference type="EMBL" id="VSSQ01125674">
    <property type="protein sequence ID" value="MPN55919.1"/>
    <property type="molecule type" value="Genomic_DNA"/>
</dbReference>
<comment type="similarity">
    <text evidence="1">Belongs to the phD/YefM antitoxin family.</text>
</comment>
<evidence type="ECO:0008006" key="3">
    <source>
        <dbReference type="Google" id="ProtNLM"/>
    </source>
</evidence>
<evidence type="ECO:0000313" key="2">
    <source>
        <dbReference type="EMBL" id="MPN55919.1"/>
    </source>
</evidence>
<dbReference type="Gene3D" id="3.40.1620.10">
    <property type="entry name" value="YefM-like domain"/>
    <property type="match status" value="1"/>
</dbReference>
<protein>
    <recommendedName>
        <fullName evidence="3">Antitoxin</fullName>
    </recommendedName>
</protein>
<dbReference type="SUPFAM" id="SSF143120">
    <property type="entry name" value="YefM-like"/>
    <property type="match status" value="1"/>
</dbReference>
<dbReference type="NCBIfam" id="TIGR01552">
    <property type="entry name" value="phd_fam"/>
    <property type="match status" value="1"/>
</dbReference>
<dbReference type="AlphaFoldDB" id="A0A645IZM7"/>
<dbReference type="InterPro" id="IPR036165">
    <property type="entry name" value="YefM-like_sf"/>
</dbReference>
<name>A0A645IZM7_9ZZZZ</name>
<reference evidence="2" key="1">
    <citation type="submission" date="2019-08" db="EMBL/GenBank/DDBJ databases">
        <authorList>
            <person name="Kucharzyk K."/>
            <person name="Murdoch R.W."/>
            <person name="Higgins S."/>
            <person name="Loffler F."/>
        </authorList>
    </citation>
    <scope>NUCLEOTIDE SEQUENCE</scope>
</reference>